<gene>
    <name evidence="1" type="ORF">NMY3_00851</name>
</gene>
<dbReference type="AlphaFoldDB" id="A0A654LW73"/>
<organism evidence="1 2">
    <name type="scientific">Candidatus Nitrosocosmicus oleophilus</name>
    <dbReference type="NCBI Taxonomy" id="1353260"/>
    <lineage>
        <taxon>Archaea</taxon>
        <taxon>Nitrososphaerota</taxon>
        <taxon>Nitrososphaeria</taxon>
        <taxon>Nitrososphaerales</taxon>
        <taxon>Nitrososphaeraceae</taxon>
        <taxon>Candidatus Nitrosocosmicus</taxon>
    </lineage>
</organism>
<proteinExistence type="predicted"/>
<evidence type="ECO:0000313" key="2">
    <source>
        <dbReference type="Proteomes" id="UP000058925"/>
    </source>
</evidence>
<protein>
    <submittedName>
        <fullName evidence="1">Uncharacterized protein</fullName>
    </submittedName>
</protein>
<dbReference type="EMBL" id="CP012850">
    <property type="protein sequence ID" value="ALI35060.1"/>
    <property type="molecule type" value="Genomic_DNA"/>
</dbReference>
<dbReference type="Proteomes" id="UP000058925">
    <property type="component" value="Chromosome"/>
</dbReference>
<evidence type="ECO:0000313" key="1">
    <source>
        <dbReference type="EMBL" id="ALI35060.1"/>
    </source>
</evidence>
<accession>A0A654LW73</accession>
<sequence>MSLVLRMKMNYQIVTVISRGDQVDIGIIKEILTDYVTITGIDLSIR</sequence>
<dbReference type="KEGG" id="taa:NMY3_00851"/>
<name>A0A654LW73_9ARCH</name>
<keyword evidence="2" id="KW-1185">Reference proteome</keyword>
<reference evidence="2" key="1">
    <citation type="submission" date="2015-10" db="EMBL/GenBank/DDBJ databases">
        <title>Niche specialization of a soil ammonia-oxidizing archaeon, Candidatus Nitrosocosmicus oleophilus.</title>
        <authorList>
            <person name="Jung M.-Y."/>
            <person name="Rhee S.-K."/>
        </authorList>
    </citation>
    <scope>NUCLEOTIDE SEQUENCE [LARGE SCALE GENOMIC DNA]</scope>
    <source>
        <strain evidence="2">MY3</strain>
    </source>
</reference>